<protein>
    <recommendedName>
        <fullName evidence="4">AB hydrolase-1 domain-containing protein</fullName>
    </recommendedName>
</protein>
<dbReference type="Gene3D" id="3.40.50.1820">
    <property type="entry name" value="alpha/beta hydrolase"/>
    <property type="match status" value="1"/>
</dbReference>
<dbReference type="InParanoid" id="A0A0G4EQ52"/>
<evidence type="ECO:0000256" key="1">
    <source>
        <dbReference type="ARBA" id="ARBA00008645"/>
    </source>
</evidence>
<dbReference type="GO" id="GO:0052689">
    <property type="term" value="F:carboxylic ester hydrolase activity"/>
    <property type="evidence" value="ECO:0007669"/>
    <property type="project" value="TreeGrafter"/>
</dbReference>
<dbReference type="SUPFAM" id="SSF53474">
    <property type="entry name" value="alpha/beta-Hydrolases"/>
    <property type="match status" value="1"/>
</dbReference>
<dbReference type="PANTHER" id="PTHR46118">
    <property type="entry name" value="PROTEIN ABHD11"/>
    <property type="match status" value="1"/>
</dbReference>
<dbReference type="InterPro" id="IPR000073">
    <property type="entry name" value="AB_hydrolase_1"/>
</dbReference>
<dbReference type="OMA" id="FLGMSDN"/>
<feature type="signal peptide" evidence="3">
    <location>
        <begin position="1"/>
        <end position="19"/>
    </location>
</feature>
<dbReference type="STRING" id="1169540.A0A0G4EQ52"/>
<sequence length="337" mass="38163">MRQLIFALFLTAVMSQASAFQPQPQHLPLRHQRIELQRQSRLRAARQPGVLTKEREAVDLHYIDIPANGHDSREAVLLLHGLLGSSRNWMTWAKRLSSELDTSRRIIVPDLRNHGSSTHAESMTYAEMAQDVLRLLESVNEDRIVCVGHSMGGKVAAALGLLEPSRVDGLVIVDVAPVPYSTEDGNDWKEIRRIINGLQALPLHALSTRQDADRGLRDEHGIDDDALRAFVLTNLERHEDSWRWRINLDAIARSLEDLALFDLEAAWGSESELPPPYEGDTLFVMGSNSRYIQSRHLDVIQRLFASFTLQTVKEAGHWVHADQPDRMVQVVKAYLDR</sequence>
<dbReference type="OrthoDB" id="194865at2759"/>
<dbReference type="Proteomes" id="UP000041254">
    <property type="component" value="Unassembled WGS sequence"/>
</dbReference>
<dbReference type="InterPro" id="IPR029058">
    <property type="entry name" value="AB_hydrolase_fold"/>
</dbReference>
<organism evidence="5 6">
    <name type="scientific">Vitrella brassicaformis (strain CCMP3155)</name>
    <dbReference type="NCBI Taxonomy" id="1169540"/>
    <lineage>
        <taxon>Eukaryota</taxon>
        <taxon>Sar</taxon>
        <taxon>Alveolata</taxon>
        <taxon>Colpodellida</taxon>
        <taxon>Vitrellaceae</taxon>
        <taxon>Vitrella</taxon>
    </lineage>
</organism>
<evidence type="ECO:0000259" key="4">
    <source>
        <dbReference type="Pfam" id="PF00561"/>
    </source>
</evidence>
<dbReference type="Pfam" id="PF00561">
    <property type="entry name" value="Abhydrolase_1"/>
    <property type="match status" value="1"/>
</dbReference>
<keyword evidence="3" id="KW-0732">Signal</keyword>
<keyword evidence="2" id="KW-0378">Hydrolase</keyword>
<dbReference type="PRINTS" id="PR00111">
    <property type="entry name" value="ABHYDROLASE"/>
</dbReference>
<dbReference type="AlphaFoldDB" id="A0A0G4EQ52"/>
<dbReference type="VEuPathDB" id="CryptoDB:Vbra_20672"/>
<keyword evidence="6" id="KW-1185">Reference proteome</keyword>
<gene>
    <name evidence="5" type="ORF">Vbra_20672</name>
</gene>
<dbReference type="PhylomeDB" id="A0A0G4EQ52"/>
<accession>A0A0G4EQ52</accession>
<evidence type="ECO:0000313" key="5">
    <source>
        <dbReference type="EMBL" id="CEL99532.1"/>
    </source>
</evidence>
<dbReference type="EMBL" id="CDMY01000282">
    <property type="protein sequence ID" value="CEL99532.1"/>
    <property type="molecule type" value="Genomic_DNA"/>
</dbReference>
<evidence type="ECO:0000256" key="2">
    <source>
        <dbReference type="ARBA" id="ARBA00022801"/>
    </source>
</evidence>
<reference evidence="5 6" key="1">
    <citation type="submission" date="2014-11" db="EMBL/GenBank/DDBJ databases">
        <authorList>
            <person name="Zhu J."/>
            <person name="Qi W."/>
            <person name="Song R."/>
        </authorList>
    </citation>
    <scope>NUCLEOTIDE SEQUENCE [LARGE SCALE GENOMIC DNA]</scope>
</reference>
<evidence type="ECO:0000313" key="6">
    <source>
        <dbReference type="Proteomes" id="UP000041254"/>
    </source>
</evidence>
<dbReference type="FunCoup" id="A0A0G4EQ52">
    <property type="interactions" value="156"/>
</dbReference>
<name>A0A0G4EQ52_VITBC</name>
<feature type="domain" description="AB hydrolase-1" evidence="4">
    <location>
        <begin position="75"/>
        <end position="323"/>
    </location>
</feature>
<feature type="chain" id="PRO_5005187675" description="AB hydrolase-1 domain-containing protein" evidence="3">
    <location>
        <begin position="20"/>
        <end position="337"/>
    </location>
</feature>
<evidence type="ECO:0000256" key="3">
    <source>
        <dbReference type="SAM" id="SignalP"/>
    </source>
</evidence>
<dbReference type="PANTHER" id="PTHR46118:SF4">
    <property type="entry name" value="PROTEIN ABHD11"/>
    <property type="match status" value="1"/>
</dbReference>
<proteinExistence type="inferred from homology"/>
<comment type="similarity">
    <text evidence="1">Belongs to the AB hydrolase superfamily.</text>
</comment>